<accession>A0ABY6JAN8</accession>
<dbReference type="Proteomes" id="UP001162741">
    <property type="component" value="Chromosome"/>
</dbReference>
<sequence length="360" mass="38556">MKQLLYLILILCMADSCAPGVQTGFEWNTLPAVPDSTGFAGSFAGAAGEVLLVAGGANFPDGRTPWNGGKKTWYDKVFVLEKPDGAWKEAGKLPRALGYGVSVATKEGLICIGGSNENGHYADVFRLRWEQGQLLMDTLPSLPVPLANTCGALADSCIYVAGGLHLPGSAESAGDFYMLDLRNPMAWQQLPTWPGPSRMLGVAGAIGKDFYLFSGAHLHEGKRTYLKDAYRYRPGAGWQSCSDLPVSTVAAPSPAWNNGSELFIFGGDSGRDADSASVLKERHPGFSEMIIAYDAQRNDWRKAGDVFTRKAADAVSAPNNSILAPVTTTFAYWNGLLVFPGGEVRPGTRTPNVLAATYQH</sequence>
<dbReference type="PANTHER" id="PTHR45632">
    <property type="entry name" value="LD33804P"/>
    <property type="match status" value="1"/>
</dbReference>
<reference evidence="2" key="1">
    <citation type="submission" date="2022-10" db="EMBL/GenBank/DDBJ databases">
        <title>Chitinophaga sp. nov., isolated from soil.</title>
        <authorList>
            <person name="Jeon C.O."/>
        </authorList>
    </citation>
    <scope>NUCLEOTIDE SEQUENCE</scope>
    <source>
        <strain evidence="2">R8</strain>
    </source>
</reference>
<dbReference type="RefSeq" id="WP_264283156.1">
    <property type="nucleotide sequence ID" value="NZ_CP107006.1"/>
</dbReference>
<name>A0ABY6JAN8_9BACT</name>
<feature type="chain" id="PRO_5045975813" evidence="1">
    <location>
        <begin position="19"/>
        <end position="360"/>
    </location>
</feature>
<evidence type="ECO:0000313" key="2">
    <source>
        <dbReference type="EMBL" id="UYQ95417.1"/>
    </source>
</evidence>
<dbReference type="EMBL" id="CP107006">
    <property type="protein sequence ID" value="UYQ95417.1"/>
    <property type="molecule type" value="Genomic_DNA"/>
</dbReference>
<dbReference type="InterPro" id="IPR056734">
    <property type="entry name" value="NANM"/>
</dbReference>
<evidence type="ECO:0000313" key="3">
    <source>
        <dbReference type="Proteomes" id="UP001162741"/>
    </source>
</evidence>
<feature type="signal peptide" evidence="1">
    <location>
        <begin position="1"/>
        <end position="18"/>
    </location>
</feature>
<dbReference type="SUPFAM" id="SSF117281">
    <property type="entry name" value="Kelch motif"/>
    <property type="match status" value="1"/>
</dbReference>
<proteinExistence type="predicted"/>
<dbReference type="Gene3D" id="2.120.10.80">
    <property type="entry name" value="Kelch-type beta propeller"/>
    <property type="match status" value="1"/>
</dbReference>
<organism evidence="2 3">
    <name type="scientific">Chitinophaga horti</name>
    <dbReference type="NCBI Taxonomy" id="2920382"/>
    <lineage>
        <taxon>Bacteria</taxon>
        <taxon>Pseudomonadati</taxon>
        <taxon>Bacteroidota</taxon>
        <taxon>Chitinophagia</taxon>
        <taxon>Chitinophagales</taxon>
        <taxon>Chitinophagaceae</taxon>
        <taxon>Chitinophaga</taxon>
    </lineage>
</organism>
<evidence type="ECO:0000256" key="1">
    <source>
        <dbReference type="SAM" id="SignalP"/>
    </source>
</evidence>
<keyword evidence="1" id="KW-0732">Signal</keyword>
<protein>
    <submittedName>
        <fullName evidence="2">Galactose oxidase</fullName>
    </submittedName>
</protein>
<dbReference type="Pfam" id="PF24996">
    <property type="entry name" value="NANM"/>
    <property type="match status" value="2"/>
</dbReference>
<gene>
    <name evidence="2" type="ORF">MKQ68_09935</name>
</gene>
<keyword evidence="3" id="KW-1185">Reference proteome</keyword>
<dbReference type="InterPro" id="IPR015915">
    <property type="entry name" value="Kelch-typ_b-propeller"/>
</dbReference>